<evidence type="ECO:0000313" key="2">
    <source>
        <dbReference type="EMBL" id="BAH06161.1"/>
    </source>
</evidence>
<reference evidence="3" key="1">
    <citation type="submission" date="2005-09" db="EMBL/GenBank/DDBJ databases">
        <title>Complete genome sequence of Clostridium kluyveri and comparative genomics of Clostridia species.</title>
        <authorList>
            <person name="Inui M."/>
            <person name="Nonaka H."/>
            <person name="Shinoda Y."/>
            <person name="Ikenaga Y."/>
            <person name="Abe M."/>
            <person name="Naito K."/>
            <person name="Vertes A.A."/>
            <person name="Yukawa H."/>
        </authorList>
    </citation>
    <scope>NUCLEOTIDE SEQUENCE [LARGE SCALE GENOMIC DNA]</scope>
    <source>
        <strain evidence="3">NBRC 12016</strain>
    </source>
</reference>
<gene>
    <name evidence="2" type="ordered locus">CKR_1110</name>
</gene>
<organism evidence="2 3">
    <name type="scientific">Clostridium kluyveri (strain NBRC 12016)</name>
    <dbReference type="NCBI Taxonomy" id="583346"/>
    <lineage>
        <taxon>Bacteria</taxon>
        <taxon>Bacillati</taxon>
        <taxon>Bacillota</taxon>
        <taxon>Clostridia</taxon>
        <taxon>Eubacteriales</taxon>
        <taxon>Clostridiaceae</taxon>
        <taxon>Clostridium</taxon>
    </lineage>
</organism>
<keyword evidence="1" id="KW-0812">Transmembrane</keyword>
<sequence>MNSRGAILIMKNLYFLPYWYIQNRENKKNKNLKVFILIILIFNIIIFNIYSINRDKLSSIENKLKEHTSIGKSQYSGDNTIKSFMDFCDYISKEKSFKSINIENRNIEIDIMGREQECFSLIKDMENSNKFVVKNFSCLGNDKEESTNWKISLFLK</sequence>
<name>B9E0Y6_CLOK1</name>
<dbReference type="KEGG" id="ckr:CKR_1110"/>
<dbReference type="AlphaFoldDB" id="B9E0Y6"/>
<protein>
    <submittedName>
        <fullName evidence="2">Uncharacterized protein</fullName>
    </submittedName>
</protein>
<dbReference type="HOGENOM" id="CLU_1764847_0_0_9"/>
<dbReference type="Proteomes" id="UP000007969">
    <property type="component" value="Chromosome"/>
</dbReference>
<keyword evidence="1" id="KW-1133">Transmembrane helix</keyword>
<proteinExistence type="predicted"/>
<evidence type="ECO:0000256" key="1">
    <source>
        <dbReference type="SAM" id="Phobius"/>
    </source>
</evidence>
<feature type="transmembrane region" description="Helical" evidence="1">
    <location>
        <begin position="34"/>
        <end position="52"/>
    </location>
</feature>
<keyword evidence="1" id="KW-0472">Membrane</keyword>
<accession>B9E0Y6</accession>
<evidence type="ECO:0000313" key="3">
    <source>
        <dbReference type="Proteomes" id="UP000007969"/>
    </source>
</evidence>
<dbReference type="EMBL" id="AP009049">
    <property type="protein sequence ID" value="BAH06161.1"/>
    <property type="molecule type" value="Genomic_DNA"/>
</dbReference>